<evidence type="ECO:0000313" key="2">
    <source>
        <dbReference type="EMBL" id="KAH7232490.1"/>
    </source>
</evidence>
<gene>
    <name evidence="2" type="ORF">B0J15DRAFT_599333</name>
</gene>
<comment type="caution">
    <text evidence="2">The sequence shown here is derived from an EMBL/GenBank/DDBJ whole genome shotgun (WGS) entry which is preliminary data.</text>
</comment>
<name>A0A9P9G5P2_FUSSL</name>
<dbReference type="EMBL" id="JAGTJS010000029">
    <property type="protein sequence ID" value="KAH7232490.1"/>
    <property type="molecule type" value="Genomic_DNA"/>
</dbReference>
<organism evidence="2 3">
    <name type="scientific">Fusarium solani</name>
    <name type="common">Filamentous fungus</name>
    <dbReference type="NCBI Taxonomy" id="169388"/>
    <lineage>
        <taxon>Eukaryota</taxon>
        <taxon>Fungi</taxon>
        <taxon>Dikarya</taxon>
        <taxon>Ascomycota</taxon>
        <taxon>Pezizomycotina</taxon>
        <taxon>Sordariomycetes</taxon>
        <taxon>Hypocreomycetidae</taxon>
        <taxon>Hypocreales</taxon>
        <taxon>Nectriaceae</taxon>
        <taxon>Fusarium</taxon>
        <taxon>Fusarium solani species complex</taxon>
    </lineage>
</organism>
<proteinExistence type="predicted"/>
<evidence type="ECO:0000313" key="3">
    <source>
        <dbReference type="Proteomes" id="UP000736672"/>
    </source>
</evidence>
<evidence type="ECO:0000256" key="1">
    <source>
        <dbReference type="SAM" id="MobiDB-lite"/>
    </source>
</evidence>
<keyword evidence="3" id="KW-1185">Reference proteome</keyword>
<protein>
    <submittedName>
        <fullName evidence="2">Uncharacterized protein</fullName>
    </submittedName>
</protein>
<dbReference type="OrthoDB" id="10545166at2759"/>
<feature type="region of interest" description="Disordered" evidence="1">
    <location>
        <begin position="71"/>
        <end position="98"/>
    </location>
</feature>
<reference evidence="2" key="1">
    <citation type="journal article" date="2021" name="Nat. Commun.">
        <title>Genetic determinants of endophytism in the Arabidopsis root mycobiome.</title>
        <authorList>
            <person name="Mesny F."/>
            <person name="Miyauchi S."/>
            <person name="Thiergart T."/>
            <person name="Pickel B."/>
            <person name="Atanasova L."/>
            <person name="Karlsson M."/>
            <person name="Huettel B."/>
            <person name="Barry K.W."/>
            <person name="Haridas S."/>
            <person name="Chen C."/>
            <person name="Bauer D."/>
            <person name="Andreopoulos W."/>
            <person name="Pangilinan J."/>
            <person name="LaButti K."/>
            <person name="Riley R."/>
            <person name="Lipzen A."/>
            <person name="Clum A."/>
            <person name="Drula E."/>
            <person name="Henrissat B."/>
            <person name="Kohler A."/>
            <person name="Grigoriev I.V."/>
            <person name="Martin F.M."/>
            <person name="Hacquard S."/>
        </authorList>
    </citation>
    <scope>NUCLEOTIDE SEQUENCE</scope>
    <source>
        <strain evidence="2">FSSC 5 MPI-SDFR-AT-0091</strain>
    </source>
</reference>
<dbReference type="Proteomes" id="UP000736672">
    <property type="component" value="Unassembled WGS sequence"/>
</dbReference>
<sequence length="203" mass="22705">MPLVAVHTRFWNVAQTIPRQSVHDTAPNTPNVRLKNCSFTAESALNGHCVLHSGACDKSCSEPERHLLPRGHASLNKIRNTRKRRNTTTKPTGTQSSVDYAFSTIDSTDSESEDDNLLSNCDNTNSRGSKLEVLENFGTTDNEREVLMDYFNTREAGSASEDDSLRLEGARNGDSAEDENLKFEQWMYKSFNQLFYVASAFGE</sequence>
<dbReference type="AlphaFoldDB" id="A0A9P9G5P2"/>
<accession>A0A9P9G5P2</accession>